<feature type="transmembrane region" description="Helical" evidence="7">
    <location>
        <begin position="118"/>
        <end position="139"/>
    </location>
</feature>
<feature type="domain" description="ABC transmembrane type-1" evidence="8">
    <location>
        <begin position="79"/>
        <end position="257"/>
    </location>
</feature>
<comment type="caution">
    <text evidence="9">The sequence shown here is derived from an EMBL/GenBank/DDBJ whole genome shotgun (WGS) entry which is preliminary data.</text>
</comment>
<keyword evidence="3" id="KW-1003">Cell membrane</keyword>
<evidence type="ECO:0000259" key="8">
    <source>
        <dbReference type="PROSITE" id="PS50928"/>
    </source>
</evidence>
<keyword evidence="5 7" id="KW-1133">Transmembrane helix</keyword>
<evidence type="ECO:0000256" key="5">
    <source>
        <dbReference type="ARBA" id="ARBA00022989"/>
    </source>
</evidence>
<dbReference type="Proteomes" id="UP000609531">
    <property type="component" value="Unassembled WGS sequence"/>
</dbReference>
<comment type="subcellular location">
    <subcellularLocation>
        <location evidence="1 7">Cell membrane</location>
        <topology evidence="1 7">Multi-pass membrane protein</topology>
    </subcellularLocation>
</comment>
<dbReference type="GO" id="GO:0055085">
    <property type="term" value="P:transmembrane transport"/>
    <property type="evidence" value="ECO:0007669"/>
    <property type="project" value="InterPro"/>
</dbReference>
<evidence type="ECO:0000256" key="7">
    <source>
        <dbReference type="RuleBase" id="RU363032"/>
    </source>
</evidence>
<evidence type="ECO:0000256" key="6">
    <source>
        <dbReference type="ARBA" id="ARBA00023136"/>
    </source>
</evidence>
<dbReference type="RefSeq" id="WP_198881507.1">
    <property type="nucleotide sequence ID" value="NZ_JAEKJA010000005.1"/>
</dbReference>
<reference evidence="9" key="1">
    <citation type="submission" date="2020-12" db="EMBL/GenBank/DDBJ databases">
        <title>Bacterial taxonomy.</title>
        <authorList>
            <person name="Pan X."/>
        </authorList>
    </citation>
    <scope>NUCLEOTIDE SEQUENCE</scope>
    <source>
        <strain evidence="9">B2012</strain>
    </source>
</reference>
<keyword evidence="6 7" id="KW-0472">Membrane</keyword>
<dbReference type="PANTHER" id="PTHR30151">
    <property type="entry name" value="ALKANE SULFONATE ABC TRANSPORTER-RELATED, MEMBRANE SUBUNIT"/>
    <property type="match status" value="1"/>
</dbReference>
<comment type="similarity">
    <text evidence="7">Belongs to the binding-protein-dependent transport system permease family.</text>
</comment>
<organism evidence="9 10">
    <name type="scientific">Acuticoccus mangrovi</name>
    <dbReference type="NCBI Taxonomy" id="2796142"/>
    <lineage>
        <taxon>Bacteria</taxon>
        <taxon>Pseudomonadati</taxon>
        <taxon>Pseudomonadota</taxon>
        <taxon>Alphaproteobacteria</taxon>
        <taxon>Hyphomicrobiales</taxon>
        <taxon>Amorphaceae</taxon>
        <taxon>Acuticoccus</taxon>
    </lineage>
</organism>
<evidence type="ECO:0000256" key="3">
    <source>
        <dbReference type="ARBA" id="ARBA00022475"/>
    </source>
</evidence>
<feature type="transmembrane region" description="Helical" evidence="7">
    <location>
        <begin position="86"/>
        <end position="106"/>
    </location>
</feature>
<evidence type="ECO:0000256" key="4">
    <source>
        <dbReference type="ARBA" id="ARBA00022692"/>
    </source>
</evidence>
<dbReference type="GO" id="GO:0005886">
    <property type="term" value="C:plasma membrane"/>
    <property type="evidence" value="ECO:0007669"/>
    <property type="project" value="UniProtKB-SubCell"/>
</dbReference>
<keyword evidence="10" id="KW-1185">Reference proteome</keyword>
<keyword evidence="4 7" id="KW-0812">Transmembrane</keyword>
<name>A0A934INV0_9HYPH</name>
<dbReference type="PROSITE" id="PS50928">
    <property type="entry name" value="ABC_TM1"/>
    <property type="match status" value="1"/>
</dbReference>
<evidence type="ECO:0000256" key="2">
    <source>
        <dbReference type="ARBA" id="ARBA00022448"/>
    </source>
</evidence>
<evidence type="ECO:0000313" key="9">
    <source>
        <dbReference type="EMBL" id="MBJ3775627.1"/>
    </source>
</evidence>
<proteinExistence type="inferred from homology"/>
<feature type="transmembrane region" description="Helical" evidence="7">
    <location>
        <begin position="197"/>
        <end position="219"/>
    </location>
</feature>
<gene>
    <name evidence="9" type="ORF">JCR33_08025</name>
</gene>
<dbReference type="CDD" id="cd06261">
    <property type="entry name" value="TM_PBP2"/>
    <property type="match status" value="1"/>
</dbReference>
<evidence type="ECO:0000256" key="1">
    <source>
        <dbReference type="ARBA" id="ARBA00004651"/>
    </source>
</evidence>
<dbReference type="InterPro" id="IPR035906">
    <property type="entry name" value="MetI-like_sf"/>
</dbReference>
<evidence type="ECO:0000313" key="10">
    <source>
        <dbReference type="Proteomes" id="UP000609531"/>
    </source>
</evidence>
<keyword evidence="2 7" id="KW-0813">Transport</keyword>
<dbReference type="SUPFAM" id="SSF161098">
    <property type="entry name" value="MetI-like"/>
    <property type="match status" value="1"/>
</dbReference>
<protein>
    <submittedName>
        <fullName evidence="9">ABC transporter permease</fullName>
    </submittedName>
</protein>
<sequence>MSIAAADKTTATETVPRAGRRWRLGGLRRLILAPLFFLAVMVALEIGVPLSGVSSMTMVPPSAVIEALQQHYAILLQQAVPTLKEVVMGFALASLLGIVLGAAIASSERVRQALYPNMVFFQVIPKIALAPLFIVWLGVGTPSRLAFAVFIAFFPIAVSTATGLSSTSRDALRLCRSLTASPWQTFLAVRFPYAVPYIFAGLKVGVTMSVIGIVVGEFVTAQAGLGYIVMFTSSAAETALALSAILLLCGIGVGLFLLVSLAEFVVVRRLGAPIPAGEFA</sequence>
<dbReference type="AlphaFoldDB" id="A0A934INV0"/>
<feature type="transmembrane region" description="Helical" evidence="7">
    <location>
        <begin position="239"/>
        <end position="259"/>
    </location>
</feature>
<feature type="transmembrane region" description="Helical" evidence="7">
    <location>
        <begin position="30"/>
        <end position="50"/>
    </location>
</feature>
<dbReference type="Gene3D" id="1.10.3720.10">
    <property type="entry name" value="MetI-like"/>
    <property type="match status" value="1"/>
</dbReference>
<feature type="transmembrane region" description="Helical" evidence="7">
    <location>
        <begin position="145"/>
        <end position="164"/>
    </location>
</feature>
<accession>A0A934INV0</accession>
<dbReference type="EMBL" id="JAEKJA010000005">
    <property type="protein sequence ID" value="MBJ3775627.1"/>
    <property type="molecule type" value="Genomic_DNA"/>
</dbReference>
<dbReference type="PANTHER" id="PTHR30151:SF20">
    <property type="entry name" value="ABC TRANSPORTER PERMEASE PROTEIN HI_0355-RELATED"/>
    <property type="match status" value="1"/>
</dbReference>
<dbReference type="InterPro" id="IPR000515">
    <property type="entry name" value="MetI-like"/>
</dbReference>
<dbReference type="Pfam" id="PF00528">
    <property type="entry name" value="BPD_transp_1"/>
    <property type="match status" value="1"/>
</dbReference>